<keyword evidence="4" id="KW-1185">Reference proteome</keyword>
<dbReference type="InterPro" id="IPR052893">
    <property type="entry name" value="TCS_response_regulator"/>
</dbReference>
<feature type="modified residue" description="4-aspartylphosphate" evidence="1">
    <location>
        <position position="67"/>
    </location>
</feature>
<feature type="domain" description="Response regulatory" evidence="2">
    <location>
        <begin position="6"/>
        <end position="137"/>
    </location>
</feature>
<dbReference type="InterPro" id="IPR011006">
    <property type="entry name" value="CheY-like_superfamily"/>
</dbReference>
<dbReference type="KEGG" id="aue:C5O00_06910"/>
<evidence type="ECO:0000313" key="3">
    <source>
        <dbReference type="EMBL" id="AVI50918.1"/>
    </source>
</evidence>
<evidence type="ECO:0000313" key="4">
    <source>
        <dbReference type="Proteomes" id="UP000238442"/>
    </source>
</evidence>
<gene>
    <name evidence="3" type="ORF">C5O00_06910</name>
</gene>
<dbReference type="GO" id="GO:0000160">
    <property type="term" value="P:phosphorelay signal transduction system"/>
    <property type="evidence" value="ECO:0007669"/>
    <property type="project" value="InterPro"/>
</dbReference>
<dbReference type="Proteomes" id="UP000238442">
    <property type="component" value="Chromosome"/>
</dbReference>
<dbReference type="Pfam" id="PF00072">
    <property type="entry name" value="Response_reg"/>
    <property type="match status" value="1"/>
</dbReference>
<accession>A0A2S0HWB3</accession>
<dbReference type="AlphaFoldDB" id="A0A2S0HWB3"/>
<dbReference type="SMART" id="SM00448">
    <property type="entry name" value="REC"/>
    <property type="match status" value="1"/>
</dbReference>
<dbReference type="Gene3D" id="3.40.50.2300">
    <property type="match status" value="1"/>
</dbReference>
<dbReference type="OrthoDB" id="673128at2"/>
<dbReference type="RefSeq" id="WP_105216109.1">
    <property type="nucleotide sequence ID" value="NZ_CP027062.1"/>
</dbReference>
<dbReference type="InterPro" id="IPR001789">
    <property type="entry name" value="Sig_transdc_resp-reg_receiver"/>
</dbReference>
<proteinExistence type="predicted"/>
<evidence type="ECO:0000259" key="2">
    <source>
        <dbReference type="PROSITE" id="PS50110"/>
    </source>
</evidence>
<dbReference type="SUPFAM" id="SSF52172">
    <property type="entry name" value="CheY-like"/>
    <property type="match status" value="1"/>
</dbReference>
<organism evidence="3 4">
    <name type="scientific">Pukyongia salina</name>
    <dbReference type="NCBI Taxonomy" id="2094025"/>
    <lineage>
        <taxon>Bacteria</taxon>
        <taxon>Pseudomonadati</taxon>
        <taxon>Bacteroidota</taxon>
        <taxon>Flavobacteriia</taxon>
        <taxon>Flavobacteriales</taxon>
        <taxon>Flavobacteriaceae</taxon>
        <taxon>Pukyongia</taxon>
    </lineage>
</organism>
<dbReference type="EMBL" id="CP027062">
    <property type="protein sequence ID" value="AVI50918.1"/>
    <property type="molecule type" value="Genomic_DNA"/>
</dbReference>
<sequence length="145" mass="16604">MKSRKYIMLIDDNKIDLFVSQQTIHNLGSDIFVSMFSSSVSALRYFENLEGKANSGHDKLPDLVFLDINMPELSGFQLLEKFDTMDLFKKNNIEIVILSSSRNDSDIEKSKKSGLCSSYITKPLTKDKLEKLLFEATQLQKELKK</sequence>
<dbReference type="PROSITE" id="PS50110">
    <property type="entry name" value="RESPONSE_REGULATORY"/>
    <property type="match status" value="1"/>
</dbReference>
<protein>
    <submittedName>
        <fullName evidence="3">Response regulator</fullName>
    </submittedName>
</protein>
<keyword evidence="1" id="KW-0597">Phosphoprotein</keyword>
<reference evidence="3 4" key="1">
    <citation type="submission" date="2018-02" db="EMBL/GenBank/DDBJ databases">
        <title>Genomic analysis of the strain RR4-38 isolated from a seawater recirculating aquaculture system.</title>
        <authorList>
            <person name="Kim Y.-S."/>
            <person name="Jang Y.H."/>
            <person name="Kim K.-H."/>
        </authorList>
    </citation>
    <scope>NUCLEOTIDE SEQUENCE [LARGE SCALE GENOMIC DNA]</scope>
    <source>
        <strain evidence="3 4">RR4-38</strain>
    </source>
</reference>
<dbReference type="PANTHER" id="PTHR44520:SF2">
    <property type="entry name" value="RESPONSE REGULATOR RCP1"/>
    <property type="match status" value="1"/>
</dbReference>
<name>A0A2S0HWB3_9FLAO</name>
<dbReference type="PANTHER" id="PTHR44520">
    <property type="entry name" value="RESPONSE REGULATOR RCP1-RELATED"/>
    <property type="match status" value="1"/>
</dbReference>
<evidence type="ECO:0000256" key="1">
    <source>
        <dbReference type="PROSITE-ProRule" id="PRU00169"/>
    </source>
</evidence>